<dbReference type="Proteomes" id="UP000008387">
    <property type="component" value="Chromosome"/>
</dbReference>
<evidence type="ECO:0000313" key="2">
    <source>
        <dbReference type="EMBL" id="CCB80662.1"/>
    </source>
</evidence>
<dbReference type="HOGENOM" id="CLU_3099509_0_0_7"/>
<evidence type="ECO:0000313" key="3">
    <source>
        <dbReference type="Proteomes" id="UP000008387"/>
    </source>
</evidence>
<accession>F8KPD9</accession>
<keyword evidence="3" id="KW-1185">Reference proteome</keyword>
<dbReference type="AlphaFoldDB" id="F8KPD9"/>
<proteinExistence type="predicted"/>
<dbReference type="KEGG" id="hbi:HBZC1_16760"/>
<gene>
    <name evidence="2" type="ordered locus">HBZC1_16760</name>
</gene>
<organism evidence="2 3">
    <name type="scientific">Helicobacter bizzozeronii (strain CIII-1)</name>
    <dbReference type="NCBI Taxonomy" id="1002804"/>
    <lineage>
        <taxon>Bacteria</taxon>
        <taxon>Pseudomonadati</taxon>
        <taxon>Campylobacterota</taxon>
        <taxon>Epsilonproteobacteria</taxon>
        <taxon>Campylobacterales</taxon>
        <taxon>Helicobacteraceae</taxon>
        <taxon>Helicobacter</taxon>
    </lineage>
</organism>
<name>F8KPD9_HELBC</name>
<reference evidence="2 3" key="1">
    <citation type="journal article" date="2011" name="J. Bacteriol.">
        <title>Genome sequence of Helicobacter bizzozeronii strain CIII-1, an isolate from human gastric mucosa.</title>
        <authorList>
            <person name="Schott T."/>
            <person name="Rossi M."/>
            <person name="Hanninen M.L."/>
        </authorList>
    </citation>
    <scope>NUCLEOTIDE SEQUENCE [LARGE SCALE GENOMIC DNA]</scope>
    <source>
        <strain evidence="2 3">CIII-1</strain>
    </source>
</reference>
<feature type="region of interest" description="Disordered" evidence="1">
    <location>
        <begin position="1"/>
        <end position="51"/>
    </location>
</feature>
<dbReference type="STRING" id="1002804.HBZC1_16760"/>
<feature type="compositionally biased region" description="Basic and acidic residues" evidence="1">
    <location>
        <begin position="1"/>
        <end position="18"/>
    </location>
</feature>
<protein>
    <submittedName>
        <fullName evidence="2">Uncharacterized protein</fullName>
    </submittedName>
</protein>
<evidence type="ECO:0000256" key="1">
    <source>
        <dbReference type="SAM" id="MobiDB-lite"/>
    </source>
</evidence>
<sequence length="51" mass="5829">METKELPLEPQKDLDRMPPSKTRHLPAPSGQSPHPFKEMALKPPKFALDKH</sequence>
<dbReference type="EMBL" id="FR871757">
    <property type="protein sequence ID" value="CCB80662.1"/>
    <property type="molecule type" value="Genomic_DNA"/>
</dbReference>